<dbReference type="AlphaFoldDB" id="T0HJZ7"/>
<comment type="caution">
    <text evidence="1">The sequence shown here is derived from an EMBL/GenBank/DDBJ whole genome shotgun (WGS) entry which is preliminary data.</text>
</comment>
<proteinExistence type="predicted"/>
<evidence type="ECO:0000313" key="2">
    <source>
        <dbReference type="Proteomes" id="UP000015531"/>
    </source>
</evidence>
<reference evidence="1 2" key="1">
    <citation type="journal article" date="2013" name="Genome Announc.">
        <title>Draft Genome Sequence of Sphingobium lactosutens Strain DS20T, Isolated from a Hexachlorocyclohexane Dumpsite.</title>
        <authorList>
            <person name="Kumar R."/>
            <person name="Dwivedi V."/>
            <person name="Negi V."/>
            <person name="Khurana J.P."/>
            <person name="Lal R."/>
        </authorList>
    </citation>
    <scope>NUCLEOTIDE SEQUENCE [LARGE SCALE GENOMIC DNA]</scope>
    <source>
        <strain evidence="1 2">DS20</strain>
    </source>
</reference>
<protein>
    <submittedName>
        <fullName evidence="1">Uncharacterized protein</fullName>
    </submittedName>
</protein>
<dbReference type="EMBL" id="ATDP01000103">
    <property type="protein sequence ID" value="EQB12498.1"/>
    <property type="molecule type" value="Genomic_DNA"/>
</dbReference>
<accession>T0HJZ7</accession>
<dbReference type="Proteomes" id="UP000015531">
    <property type="component" value="Unassembled WGS sequence"/>
</dbReference>
<evidence type="ECO:0000313" key="1">
    <source>
        <dbReference type="EMBL" id="EQB12498.1"/>
    </source>
</evidence>
<keyword evidence="2" id="KW-1185">Reference proteome</keyword>
<gene>
    <name evidence="1" type="ORF">RLDS_20400</name>
</gene>
<sequence length="138" mass="15110">MMSPALRKMPISTRAALTLSLVIGSLFIAFGAAVYFDIRRQALSESLTRLDSQNRQVAALQEGRFTRLRAAHDHAKQLLLAELAAGADPDDVGNLDTLFPRHNRGGRRSSDLLFDGGQTPFGYVRGVGAYIRTEPDPQ</sequence>
<organism evidence="1 2">
    <name type="scientific">Sphingobium lactosutens DS20</name>
    <dbReference type="NCBI Taxonomy" id="1331060"/>
    <lineage>
        <taxon>Bacteria</taxon>
        <taxon>Pseudomonadati</taxon>
        <taxon>Pseudomonadota</taxon>
        <taxon>Alphaproteobacteria</taxon>
        <taxon>Sphingomonadales</taxon>
        <taxon>Sphingomonadaceae</taxon>
        <taxon>Sphingobium</taxon>
    </lineage>
</organism>
<name>T0HJZ7_9SPHN</name>